<dbReference type="RefSeq" id="WP_353476532.1">
    <property type="nucleotide sequence ID" value="NZ_CP123389.1"/>
</dbReference>
<proteinExistence type="predicted"/>
<evidence type="ECO:0000256" key="1">
    <source>
        <dbReference type="SAM" id="MobiDB-lite"/>
    </source>
</evidence>
<organism evidence="3">
    <name type="scientific">Alloyangia sp. H15</name>
    <dbReference type="NCBI Taxonomy" id="3029062"/>
    <lineage>
        <taxon>Bacteria</taxon>
        <taxon>Pseudomonadati</taxon>
        <taxon>Pseudomonadota</taxon>
        <taxon>Alphaproteobacteria</taxon>
        <taxon>Rhodobacterales</taxon>
        <taxon>Roseobacteraceae</taxon>
        <taxon>Alloyangia</taxon>
    </lineage>
</organism>
<reference evidence="3" key="1">
    <citation type="submission" date="2023-02" db="EMBL/GenBank/DDBJ databases">
        <title>Description and genomic characterization of Salipiger bruguierae sp. nov., isolated from the sediment of mangrove plant Bruguiera sexangula.</title>
        <authorList>
            <person name="Long M."/>
        </authorList>
    </citation>
    <scope>NUCLEOTIDE SEQUENCE</scope>
    <source>
        <strain evidence="3">H15</strain>
        <plasmid evidence="3">unnamed4</plasmid>
    </source>
</reference>
<gene>
    <name evidence="3" type="ORF">PVT71_27450</name>
</gene>
<dbReference type="EMBL" id="CP123389">
    <property type="protein sequence ID" value="XCC97642.1"/>
    <property type="molecule type" value="Genomic_DNA"/>
</dbReference>
<accession>A0AAU8ASH8</accession>
<geneLocation type="plasmid" evidence="3">
    <name>unnamed4</name>
</geneLocation>
<keyword evidence="3" id="KW-0614">Plasmid</keyword>
<dbReference type="AlphaFoldDB" id="A0AAU8ASH8"/>
<feature type="transmembrane region" description="Helical" evidence="2">
    <location>
        <begin position="34"/>
        <end position="54"/>
    </location>
</feature>
<sequence>MHNPDESATCAQPRGSRPTARTQAELDAASGRRIRVAAVAFAALAWAGAFYLALR</sequence>
<evidence type="ECO:0008006" key="4">
    <source>
        <dbReference type="Google" id="ProtNLM"/>
    </source>
</evidence>
<evidence type="ECO:0000256" key="2">
    <source>
        <dbReference type="SAM" id="Phobius"/>
    </source>
</evidence>
<name>A0AAU8ASH8_9RHOB</name>
<feature type="region of interest" description="Disordered" evidence="1">
    <location>
        <begin position="1"/>
        <end position="26"/>
    </location>
</feature>
<evidence type="ECO:0000313" key="3">
    <source>
        <dbReference type="EMBL" id="XCC97642.1"/>
    </source>
</evidence>
<keyword evidence="2" id="KW-0812">Transmembrane</keyword>
<protein>
    <recommendedName>
        <fullName evidence="4">EamA family transporter</fullName>
    </recommendedName>
</protein>
<keyword evidence="2" id="KW-0472">Membrane</keyword>
<keyword evidence="2" id="KW-1133">Transmembrane helix</keyword>